<evidence type="ECO:0000259" key="5">
    <source>
        <dbReference type="SMART" id="SM00322"/>
    </source>
</evidence>
<reference evidence="6 7" key="1">
    <citation type="submission" date="2021-02" db="EMBL/GenBank/DDBJ databases">
        <title>Genome assembly of Pseudopithomyces chartarum.</title>
        <authorList>
            <person name="Jauregui R."/>
            <person name="Singh J."/>
            <person name="Voisey C."/>
        </authorList>
    </citation>
    <scope>NUCLEOTIDE SEQUENCE [LARGE SCALE GENOMIC DNA]</scope>
    <source>
        <strain evidence="6 7">AGR01</strain>
    </source>
</reference>
<name>A0AAN6RKS2_9PLEO</name>
<proteinExistence type="predicted"/>
<feature type="compositionally biased region" description="Polar residues" evidence="4">
    <location>
        <begin position="8"/>
        <end position="23"/>
    </location>
</feature>
<dbReference type="Gene3D" id="3.30.1370.10">
    <property type="entry name" value="K Homology domain, type 1"/>
    <property type="match status" value="2"/>
</dbReference>
<evidence type="ECO:0000256" key="2">
    <source>
        <dbReference type="PROSITE-ProRule" id="PRU00117"/>
    </source>
</evidence>
<keyword evidence="2" id="KW-0694">RNA-binding</keyword>
<feature type="compositionally biased region" description="Polar residues" evidence="4">
    <location>
        <begin position="43"/>
        <end position="59"/>
    </location>
</feature>
<dbReference type="Proteomes" id="UP001280581">
    <property type="component" value="Unassembled WGS sequence"/>
</dbReference>
<feature type="coiled-coil region" evidence="3">
    <location>
        <begin position="375"/>
        <end position="402"/>
    </location>
</feature>
<feature type="domain" description="K Homology" evidence="5">
    <location>
        <begin position="229"/>
        <end position="301"/>
    </location>
</feature>
<comment type="caution">
    <text evidence="6">The sequence shown here is derived from an EMBL/GenBank/DDBJ whole genome shotgun (WGS) entry which is preliminary data.</text>
</comment>
<feature type="region of interest" description="Disordered" evidence="4">
    <location>
        <begin position="120"/>
        <end position="154"/>
    </location>
</feature>
<keyword evidence="3" id="KW-0175">Coiled coil</keyword>
<dbReference type="Pfam" id="PF00013">
    <property type="entry name" value="KH_1"/>
    <property type="match status" value="1"/>
</dbReference>
<dbReference type="CDD" id="cd22408">
    <property type="entry name" value="KH-I_Vigilin_rpt4"/>
    <property type="match status" value="1"/>
</dbReference>
<feature type="compositionally biased region" description="Low complexity" evidence="4">
    <location>
        <begin position="124"/>
        <end position="146"/>
    </location>
</feature>
<evidence type="ECO:0000256" key="3">
    <source>
        <dbReference type="SAM" id="Coils"/>
    </source>
</evidence>
<dbReference type="InterPro" id="IPR004088">
    <property type="entry name" value="KH_dom_type_1"/>
</dbReference>
<gene>
    <name evidence="6" type="ORF">GRF29_19g898359</name>
</gene>
<dbReference type="SMART" id="SM00322">
    <property type="entry name" value="KH"/>
    <property type="match status" value="2"/>
</dbReference>
<feature type="compositionally biased region" description="Basic and acidic residues" evidence="4">
    <location>
        <begin position="65"/>
        <end position="75"/>
    </location>
</feature>
<dbReference type="InterPro" id="IPR036612">
    <property type="entry name" value="KH_dom_type_1_sf"/>
</dbReference>
<evidence type="ECO:0000256" key="4">
    <source>
        <dbReference type="SAM" id="MobiDB-lite"/>
    </source>
</evidence>
<dbReference type="GO" id="GO:0003723">
    <property type="term" value="F:RNA binding"/>
    <property type="evidence" value="ECO:0007669"/>
    <property type="project" value="UniProtKB-UniRule"/>
</dbReference>
<dbReference type="PROSITE" id="PS50084">
    <property type="entry name" value="KH_TYPE_1"/>
    <property type="match status" value="1"/>
</dbReference>
<keyword evidence="7" id="KW-1185">Reference proteome</keyword>
<dbReference type="AlphaFoldDB" id="A0AAN6RKS2"/>
<evidence type="ECO:0000256" key="1">
    <source>
        <dbReference type="ARBA" id="ARBA00022737"/>
    </source>
</evidence>
<dbReference type="EMBL" id="WVTA01000003">
    <property type="protein sequence ID" value="KAK3214656.1"/>
    <property type="molecule type" value="Genomic_DNA"/>
</dbReference>
<dbReference type="InterPro" id="IPR004087">
    <property type="entry name" value="KH_dom"/>
</dbReference>
<organism evidence="6 7">
    <name type="scientific">Pseudopithomyces chartarum</name>
    <dbReference type="NCBI Taxonomy" id="1892770"/>
    <lineage>
        <taxon>Eukaryota</taxon>
        <taxon>Fungi</taxon>
        <taxon>Dikarya</taxon>
        <taxon>Ascomycota</taxon>
        <taxon>Pezizomycotina</taxon>
        <taxon>Dothideomycetes</taxon>
        <taxon>Pleosporomycetidae</taxon>
        <taxon>Pleosporales</taxon>
        <taxon>Massarineae</taxon>
        <taxon>Didymosphaeriaceae</taxon>
        <taxon>Pseudopithomyces</taxon>
    </lineage>
</organism>
<protein>
    <recommendedName>
        <fullName evidence="5">K Homology domain-containing protein</fullName>
    </recommendedName>
</protein>
<evidence type="ECO:0000313" key="6">
    <source>
        <dbReference type="EMBL" id="KAK3214656.1"/>
    </source>
</evidence>
<dbReference type="SUPFAM" id="SSF54791">
    <property type="entry name" value="Eukaryotic type KH-domain (KH-domain type I)"/>
    <property type="match status" value="3"/>
</dbReference>
<feature type="domain" description="K Homology" evidence="5">
    <location>
        <begin position="305"/>
        <end position="390"/>
    </location>
</feature>
<accession>A0AAN6RKS2</accession>
<dbReference type="PANTHER" id="PTHR10288">
    <property type="entry name" value="KH DOMAIN CONTAINING RNA BINDING PROTEIN"/>
    <property type="match status" value="1"/>
</dbReference>
<sequence>MASEVVATGSSAEGLTPAQQLMQQHDHHATVEDVVDEDDVAPGQSSAAPQSETTETSATPLGEKAAGKQKADGTTKKATNATLNTASEEAFPALGAVKPRAQAAVAPAWGKKPASLAANGINGSGSASRASTPASGPATPASLPASRGPALPSMALPGKHKEHISFYNSDLKPVRDLKKPIPQIIHDINKRSKARLERRETPNGVAFEATGPSKDVRQALVDVANEVLAKQTVKLSIPASVRPFIIGRGGDKIKEISSRSGARVQIPKQDVQDEDDEVDVLIEGNALTAGIARQEIMQIVKERTSTVNLRLKDIPAEYYPFLAGPRNAHIETLLGNRDVRVQIPHYNTWDERAPAQSPEAFVPQAKYPIQISGDREAAQEIQAEIQRRVEQLRRDMAVDQQNIERGRHQFIAGDRGYSSHDFLEETGCTIIVPPSNDPSEDIYVVGPLKGSQRV</sequence>
<keyword evidence="1" id="KW-0677">Repeat</keyword>
<evidence type="ECO:0000313" key="7">
    <source>
        <dbReference type="Proteomes" id="UP001280581"/>
    </source>
</evidence>
<feature type="region of interest" description="Disordered" evidence="4">
    <location>
        <begin position="1"/>
        <end position="83"/>
    </location>
</feature>